<name>A0A0C9YNT5_9AGAR</name>
<dbReference type="AlphaFoldDB" id="A0A0C9YNT5"/>
<dbReference type="HOGENOM" id="CLU_885861_0_0_1"/>
<feature type="compositionally biased region" description="Acidic residues" evidence="1">
    <location>
        <begin position="197"/>
        <end position="206"/>
    </location>
</feature>
<evidence type="ECO:0000313" key="3">
    <source>
        <dbReference type="EMBL" id="KIK09678.1"/>
    </source>
</evidence>
<keyword evidence="2" id="KW-1133">Transmembrane helix</keyword>
<dbReference type="Proteomes" id="UP000054477">
    <property type="component" value="Unassembled WGS sequence"/>
</dbReference>
<dbReference type="OrthoDB" id="9999863at2759"/>
<dbReference type="PANTHER" id="PTHR31064:SF30">
    <property type="entry name" value="HIGH-AFFINITY POTASSIUM TRANSPORT PROTEIN-RELATED"/>
    <property type="match status" value="1"/>
</dbReference>
<sequence length="314" mass="34775">MRHTGQTTMVAVMRAFRLRDAMNEMICRRSLVVGRNSNFRTELLTDDQLEEIGGPEYRALMVLSYLVPAVKVGTQNLVRYEGWIGREVGAHKLRFSLLQIMGTYTGGGLSSRCRNGVISEGISQDIFQGVSRELGVKQGTLISAGSSKKHTSRTSSYRRFLYVVMMYIAVYPVAMSFRAKNVYDEQPLGVFEKPPDQEDEEPDDLGPDANGSVGMSDSICADRCLLVSFSIIGLSLSFPDDNFSFLGAMRSLSKLVVIVIVLMIDMLRGRDRGLPVAVDRAVLLPDEFVVHYGHDKYSDEKAITSNPSLPTPGN</sequence>
<keyword evidence="2" id="KW-0812">Transmembrane</keyword>
<gene>
    <name evidence="3" type="ORF">K443DRAFT_645231</name>
</gene>
<reference evidence="4" key="2">
    <citation type="submission" date="2015-01" db="EMBL/GenBank/DDBJ databases">
        <title>Evolutionary Origins and Diversification of the Mycorrhizal Mutualists.</title>
        <authorList>
            <consortium name="DOE Joint Genome Institute"/>
            <consortium name="Mycorrhizal Genomics Consortium"/>
            <person name="Kohler A."/>
            <person name="Kuo A."/>
            <person name="Nagy L.G."/>
            <person name="Floudas D."/>
            <person name="Copeland A."/>
            <person name="Barry K.W."/>
            <person name="Cichocki N."/>
            <person name="Veneault-Fourrey C."/>
            <person name="LaButti K."/>
            <person name="Lindquist E.A."/>
            <person name="Lipzen A."/>
            <person name="Lundell T."/>
            <person name="Morin E."/>
            <person name="Murat C."/>
            <person name="Riley R."/>
            <person name="Ohm R."/>
            <person name="Sun H."/>
            <person name="Tunlid A."/>
            <person name="Henrissat B."/>
            <person name="Grigoriev I.V."/>
            <person name="Hibbett D.S."/>
            <person name="Martin F."/>
        </authorList>
    </citation>
    <scope>NUCLEOTIDE SEQUENCE [LARGE SCALE GENOMIC DNA]</scope>
    <source>
        <strain evidence="4">LaAM-08-1</strain>
    </source>
</reference>
<feature type="transmembrane region" description="Helical" evidence="2">
    <location>
        <begin position="160"/>
        <end position="179"/>
    </location>
</feature>
<feature type="region of interest" description="Disordered" evidence="1">
    <location>
        <begin position="189"/>
        <end position="209"/>
    </location>
</feature>
<protein>
    <submittedName>
        <fullName evidence="3">Uncharacterized protein</fullName>
    </submittedName>
</protein>
<feature type="transmembrane region" description="Helical" evidence="2">
    <location>
        <begin position="243"/>
        <end position="264"/>
    </location>
</feature>
<keyword evidence="2" id="KW-0472">Membrane</keyword>
<dbReference type="GO" id="GO:0030007">
    <property type="term" value="P:intracellular potassium ion homeostasis"/>
    <property type="evidence" value="ECO:0007669"/>
    <property type="project" value="TreeGrafter"/>
</dbReference>
<evidence type="ECO:0000256" key="2">
    <source>
        <dbReference type="SAM" id="Phobius"/>
    </source>
</evidence>
<evidence type="ECO:0000313" key="4">
    <source>
        <dbReference type="Proteomes" id="UP000054477"/>
    </source>
</evidence>
<proteinExistence type="predicted"/>
<dbReference type="STRING" id="1095629.A0A0C9YNT5"/>
<evidence type="ECO:0000256" key="1">
    <source>
        <dbReference type="SAM" id="MobiDB-lite"/>
    </source>
</evidence>
<keyword evidence="4" id="KW-1185">Reference proteome</keyword>
<dbReference type="GO" id="GO:0005886">
    <property type="term" value="C:plasma membrane"/>
    <property type="evidence" value="ECO:0007669"/>
    <property type="project" value="TreeGrafter"/>
</dbReference>
<dbReference type="EMBL" id="KN838538">
    <property type="protein sequence ID" value="KIK09678.1"/>
    <property type="molecule type" value="Genomic_DNA"/>
</dbReference>
<organism evidence="3 4">
    <name type="scientific">Laccaria amethystina LaAM-08-1</name>
    <dbReference type="NCBI Taxonomy" id="1095629"/>
    <lineage>
        <taxon>Eukaryota</taxon>
        <taxon>Fungi</taxon>
        <taxon>Dikarya</taxon>
        <taxon>Basidiomycota</taxon>
        <taxon>Agaricomycotina</taxon>
        <taxon>Agaricomycetes</taxon>
        <taxon>Agaricomycetidae</taxon>
        <taxon>Agaricales</taxon>
        <taxon>Agaricineae</taxon>
        <taxon>Hydnangiaceae</taxon>
        <taxon>Laccaria</taxon>
    </lineage>
</organism>
<dbReference type="PANTHER" id="PTHR31064">
    <property type="entry name" value="POTASSIUM TRANSPORT PROTEIN DDB_G0292412-RELATED"/>
    <property type="match status" value="1"/>
</dbReference>
<dbReference type="GO" id="GO:0140107">
    <property type="term" value="F:high-affinity potassium ion transmembrane transporter activity"/>
    <property type="evidence" value="ECO:0007669"/>
    <property type="project" value="TreeGrafter"/>
</dbReference>
<dbReference type="GO" id="GO:1990573">
    <property type="term" value="P:potassium ion import across plasma membrane"/>
    <property type="evidence" value="ECO:0007669"/>
    <property type="project" value="TreeGrafter"/>
</dbReference>
<accession>A0A0C9YNT5</accession>
<reference evidence="3 4" key="1">
    <citation type="submission" date="2014-04" db="EMBL/GenBank/DDBJ databases">
        <authorList>
            <consortium name="DOE Joint Genome Institute"/>
            <person name="Kuo A."/>
            <person name="Kohler A."/>
            <person name="Nagy L.G."/>
            <person name="Floudas D."/>
            <person name="Copeland A."/>
            <person name="Barry K.W."/>
            <person name="Cichocki N."/>
            <person name="Veneault-Fourrey C."/>
            <person name="LaButti K."/>
            <person name="Lindquist E.A."/>
            <person name="Lipzen A."/>
            <person name="Lundell T."/>
            <person name="Morin E."/>
            <person name="Murat C."/>
            <person name="Sun H."/>
            <person name="Tunlid A."/>
            <person name="Henrissat B."/>
            <person name="Grigoriev I.V."/>
            <person name="Hibbett D.S."/>
            <person name="Martin F."/>
            <person name="Nordberg H.P."/>
            <person name="Cantor M.N."/>
            <person name="Hua S.X."/>
        </authorList>
    </citation>
    <scope>NUCLEOTIDE SEQUENCE [LARGE SCALE GENOMIC DNA]</scope>
    <source>
        <strain evidence="3 4">LaAM-08-1</strain>
    </source>
</reference>
<dbReference type="InterPro" id="IPR051143">
    <property type="entry name" value="TrkH_K-transport"/>
</dbReference>